<feature type="chain" id="PRO_5001905685" description="Glucosidase 2 subunit beta" evidence="7">
    <location>
        <begin position="24"/>
        <end position="557"/>
    </location>
</feature>
<dbReference type="VEuPathDB" id="FungiDB:CNBG_1450"/>
<dbReference type="Pfam" id="PF12999">
    <property type="entry name" value="PRKCSH-like"/>
    <property type="match status" value="1"/>
</dbReference>
<dbReference type="InterPro" id="IPR044865">
    <property type="entry name" value="MRH_dom"/>
</dbReference>
<feature type="coiled-coil region" evidence="5">
    <location>
        <begin position="390"/>
        <end position="417"/>
    </location>
</feature>
<dbReference type="STRING" id="294750.A0A095C4X7"/>
<evidence type="ECO:0000256" key="2">
    <source>
        <dbReference type="ARBA" id="ARBA00022729"/>
    </source>
</evidence>
<dbReference type="Proteomes" id="UP000029445">
    <property type="component" value="Chromosome 3"/>
</dbReference>
<dbReference type="OrthoDB" id="28322at2759"/>
<keyword evidence="2 7" id="KW-0732">Signal</keyword>
<dbReference type="Gene3D" id="2.70.130.10">
    <property type="entry name" value="Mannose-6-phosphate receptor binding domain"/>
    <property type="match status" value="1"/>
</dbReference>
<dbReference type="EMBL" id="CP025761">
    <property type="protein sequence ID" value="KGB75612.1"/>
    <property type="molecule type" value="Genomic_DNA"/>
</dbReference>
<dbReference type="PANTHER" id="PTHR12630:SF1">
    <property type="entry name" value="GLUCOSIDASE 2 SUBUNIT BETA"/>
    <property type="match status" value="1"/>
</dbReference>
<name>A0A095C4X7_CRYD2</name>
<dbReference type="AlphaFoldDB" id="A0A095C4X7"/>
<feature type="region of interest" description="Disordered" evidence="6">
    <location>
        <begin position="282"/>
        <end position="306"/>
    </location>
</feature>
<accession>A0A095C4X7</accession>
<evidence type="ECO:0000259" key="8">
    <source>
        <dbReference type="PROSITE" id="PS51914"/>
    </source>
</evidence>
<dbReference type="InterPro" id="IPR009011">
    <property type="entry name" value="Man6P_isomerase_rcpt-bd_dom_sf"/>
</dbReference>
<evidence type="ECO:0000256" key="5">
    <source>
        <dbReference type="SAM" id="Coils"/>
    </source>
</evidence>
<dbReference type="PROSITE" id="PS51914">
    <property type="entry name" value="MRH"/>
    <property type="match status" value="1"/>
</dbReference>
<dbReference type="GeneID" id="88177870"/>
<dbReference type="GO" id="GO:0017177">
    <property type="term" value="C:glucosidase II complex"/>
    <property type="evidence" value="ECO:0007669"/>
    <property type="project" value="TreeGrafter"/>
</dbReference>
<dbReference type="HOGENOM" id="CLU_016834_2_1_1"/>
<dbReference type="RefSeq" id="XP_062881551.1">
    <property type="nucleotide sequence ID" value="XM_063025596.1"/>
</dbReference>
<keyword evidence="5" id="KW-0175">Coiled coil</keyword>
<keyword evidence="10" id="KW-1185">Reference proteome</keyword>
<keyword evidence="9" id="KW-0808">Transferase</keyword>
<reference evidence="9 10" key="2">
    <citation type="journal article" date="2018" name="Proc. Natl. Acad. Sci.">
        <title>RNAi is a critical determinant of centromere evolution in closely related fungi.</title>
        <authorList>
            <person name="Yadav V."/>
            <person name="Sun S."/>
            <person name="Billmyre R.B."/>
            <person name="Thimmappa B.C."/>
            <person name="Shea T."/>
            <person name="Lintner R."/>
            <person name="Bakkeren G."/>
            <person name="Cuomo C.A."/>
            <person name="Heitman J."/>
            <person name="Sanyal K."/>
        </authorList>
    </citation>
    <scope>NUCLEOTIDE SEQUENCE [LARGE SCALE GENOMIC DNA]</scope>
    <source>
        <strain evidence="9 10">R265</strain>
    </source>
</reference>
<dbReference type="Pfam" id="PF13015">
    <property type="entry name" value="PRKCSH_1"/>
    <property type="match status" value="1"/>
</dbReference>
<feature type="compositionally biased region" description="Basic and acidic residues" evidence="6">
    <location>
        <begin position="282"/>
        <end position="300"/>
    </location>
</feature>
<dbReference type="InterPro" id="IPR036607">
    <property type="entry name" value="PRKCSH"/>
</dbReference>
<keyword evidence="4" id="KW-1015">Disulfide bond</keyword>
<evidence type="ECO:0000256" key="1">
    <source>
        <dbReference type="ARBA" id="ARBA00022387"/>
    </source>
</evidence>
<dbReference type="OMA" id="YENGQHC"/>
<evidence type="ECO:0000313" key="9">
    <source>
        <dbReference type="EMBL" id="KGB75612.1"/>
    </source>
</evidence>
<dbReference type="KEGG" id="cdeu:CNBG_1450"/>
<dbReference type="InterPro" id="IPR039794">
    <property type="entry name" value="Gtb1-like"/>
</dbReference>
<keyword evidence="3" id="KW-0256">Endoplasmic reticulum</keyword>
<proteinExistence type="predicted"/>
<dbReference type="GO" id="GO:0006491">
    <property type="term" value="P:N-glycan processing"/>
    <property type="evidence" value="ECO:0007669"/>
    <property type="project" value="TreeGrafter"/>
</dbReference>
<protein>
    <recommendedName>
        <fullName evidence="1">Glucosidase 2 subunit beta</fullName>
    </recommendedName>
</protein>
<feature type="coiled-coil region" evidence="5">
    <location>
        <begin position="164"/>
        <end position="205"/>
    </location>
</feature>
<dbReference type="GO" id="GO:0016301">
    <property type="term" value="F:kinase activity"/>
    <property type="evidence" value="ECO:0007669"/>
    <property type="project" value="UniProtKB-KW"/>
</dbReference>
<dbReference type="PANTHER" id="PTHR12630">
    <property type="entry name" value="N-LINKED OLIGOSACCHARIDE PROCESSING"/>
    <property type="match status" value="1"/>
</dbReference>
<sequence length="557" mass="62487">MKNLTVLVTLLSSLLLFTPVTFAAQEEQKIVVPSQIRGLNPSLYDKYEPSKQGLFHCLDNSKTIPFSAINDDYCDCPDGSDEPGTAACSNGLFWCKNEGHIPGSVRKSRVNDGLCEPECCDGSDEWATGACPNNCDVVGKEWRAAKEASEKIRKTGAKVRGTYIKWAQGEKKRLEEDLAKKRQELVTKEQEVAKAKAILDKTEAHSQEDLERKKQSPVYISLLSHRLALARLRSKTNRLETEIESLHSLLREMAKGYNPNYQDMAVKAAVVGYEELTGIKYREGESEGETEVKKEEKEEGDKEEEITEQELEALEKEDLEALLLSDTTDENEEDDEDDGTNLLWKLDEYIPDSLYGSWEHVRDVAIDWMIRFGLAGRSKAKTSSRDGPQVAAAREKHKLLNNELVKLNGAIRDTEDTLKNMEFHYGREGEWKKLDGSCVDKVVGDYTYELCFFGKATQRSNKDKSSNNLGSFNQWNTAADQGSLGYYSQQLYKNGAKCWNGPSRSVTVDLSCGTSNALISVSEPEKCEYRFKVTSPALCWPEAPGSPTDEVNVKEEL</sequence>
<organism evidence="9 10">
    <name type="scientific">Cryptococcus deuterogattii (strain R265)</name>
    <name type="common">Cryptococcus gattii VGII (strain R265)</name>
    <dbReference type="NCBI Taxonomy" id="294750"/>
    <lineage>
        <taxon>Eukaryota</taxon>
        <taxon>Fungi</taxon>
        <taxon>Dikarya</taxon>
        <taxon>Basidiomycota</taxon>
        <taxon>Agaricomycotina</taxon>
        <taxon>Tremellomycetes</taxon>
        <taxon>Tremellales</taxon>
        <taxon>Cryptococcaceae</taxon>
        <taxon>Cryptococcus</taxon>
        <taxon>Cryptococcus gattii species complex</taxon>
    </lineage>
</organism>
<evidence type="ECO:0000313" key="10">
    <source>
        <dbReference type="Proteomes" id="UP000029445"/>
    </source>
</evidence>
<keyword evidence="9" id="KW-0418">Kinase</keyword>
<dbReference type="InterPro" id="IPR028146">
    <property type="entry name" value="PRKCSH_N"/>
</dbReference>
<feature type="domain" description="MRH" evidence="8">
    <location>
        <begin position="436"/>
        <end position="541"/>
    </location>
</feature>
<evidence type="ECO:0000256" key="3">
    <source>
        <dbReference type="ARBA" id="ARBA00022824"/>
    </source>
</evidence>
<evidence type="ECO:0000256" key="4">
    <source>
        <dbReference type="ARBA" id="ARBA00023157"/>
    </source>
</evidence>
<dbReference type="InterPro" id="IPR036055">
    <property type="entry name" value="LDL_receptor-like_sf"/>
</dbReference>
<gene>
    <name evidence="9" type="ORF">CNBG_1450</name>
</gene>
<evidence type="ECO:0000256" key="6">
    <source>
        <dbReference type="SAM" id="MobiDB-lite"/>
    </source>
</evidence>
<dbReference type="SUPFAM" id="SSF57424">
    <property type="entry name" value="LDL receptor-like module"/>
    <property type="match status" value="1"/>
</dbReference>
<evidence type="ECO:0000256" key="7">
    <source>
        <dbReference type="SAM" id="SignalP"/>
    </source>
</evidence>
<feature type="signal peptide" evidence="7">
    <location>
        <begin position="1"/>
        <end position="23"/>
    </location>
</feature>
<reference evidence="9 10" key="1">
    <citation type="journal article" date="2011" name="MBio">
        <title>Genome variation in Cryptococcus gattii, an emerging pathogen of immunocompetent hosts.</title>
        <authorList>
            <person name="D'Souza C.A."/>
            <person name="Kronstad J.W."/>
            <person name="Taylor G."/>
            <person name="Warren R."/>
            <person name="Yuen M."/>
            <person name="Hu G."/>
            <person name="Jung W.H."/>
            <person name="Sham A."/>
            <person name="Kidd S.E."/>
            <person name="Tangen K."/>
            <person name="Lee N."/>
            <person name="Zeilmaker T."/>
            <person name="Sawkins J."/>
            <person name="McVicker G."/>
            <person name="Shah S."/>
            <person name="Gnerre S."/>
            <person name="Griggs A."/>
            <person name="Zeng Q."/>
            <person name="Bartlett K."/>
            <person name="Li W."/>
            <person name="Wang X."/>
            <person name="Heitman J."/>
            <person name="Stajich J.E."/>
            <person name="Fraser J.A."/>
            <person name="Meyer W."/>
            <person name="Carter D."/>
            <person name="Schein J."/>
            <person name="Krzywinski M."/>
            <person name="Kwon-Chung K.J."/>
            <person name="Varma A."/>
            <person name="Wang J."/>
            <person name="Brunham R."/>
            <person name="Fyfe M."/>
            <person name="Ouellette B.F."/>
            <person name="Siddiqui A."/>
            <person name="Marra M."/>
            <person name="Jones S."/>
            <person name="Holt R."/>
            <person name="Birren B.W."/>
            <person name="Galagan J.E."/>
            <person name="Cuomo C.A."/>
        </authorList>
    </citation>
    <scope>NUCLEOTIDE SEQUENCE [LARGE SCALE GENOMIC DNA]</scope>
    <source>
        <strain evidence="9 10">R265</strain>
    </source>
</reference>
<dbReference type="SUPFAM" id="SSF50911">
    <property type="entry name" value="Mannose 6-phosphate receptor domain"/>
    <property type="match status" value="1"/>
</dbReference>